<evidence type="ECO:0000313" key="5">
    <source>
        <dbReference type="Proteomes" id="UP000017429"/>
    </source>
</evidence>
<accession>V2QD18</accession>
<dbReference type="RefSeq" id="WP_023276742.1">
    <property type="nucleotide sequence ID" value="NZ_CP097562.1"/>
</dbReference>
<sequence length="253" mass="29779">MKKFLIIAFLFIAIHTNTLYAQDFLTSQLMQYFMYASTLNEDNLPHNNESFSKAKKLMKKVYYDNQYSFYCGCKYDYKQIKGKEKTVVDASSCGYKPRKNEQRGQIIEWEHVVPAHAFGNTLQCWREPICTDKNGKSFKGRKCCENIDPVFRVMQADMYNLQPAVGELNADRSNYHYGIIAGEPREYGACDFEIEGKLAEPKEDIRGDIARTYFYMEDTYGVRISDKQRKLFQVWDNQDPVSEWERIRADRIW</sequence>
<dbReference type="PANTHER" id="PTHR33607:SF2">
    <property type="entry name" value="ENDONUCLEASE-1"/>
    <property type="match status" value="1"/>
</dbReference>
<dbReference type="AlphaFoldDB" id="V2QD18"/>
<dbReference type="eggNOG" id="COG2356">
    <property type="taxonomic scope" value="Bacteria"/>
</dbReference>
<dbReference type="Pfam" id="PF04231">
    <property type="entry name" value="Endonuclease_1"/>
    <property type="match status" value="1"/>
</dbReference>
<dbReference type="EMBL" id="CP097562">
    <property type="protein sequence ID" value="USF23013.1"/>
    <property type="molecule type" value="Genomic_DNA"/>
</dbReference>
<dbReference type="InterPro" id="IPR007346">
    <property type="entry name" value="Endonuclease-I"/>
</dbReference>
<dbReference type="Proteomes" id="UP000017429">
    <property type="component" value="Chromosome"/>
</dbReference>
<dbReference type="GO" id="GO:0016787">
    <property type="term" value="F:hydrolase activity"/>
    <property type="evidence" value="ECO:0007669"/>
    <property type="project" value="UniProtKB-KW"/>
</dbReference>
<reference evidence="4" key="2">
    <citation type="submission" date="2022-05" db="EMBL/GenBank/DDBJ databases">
        <authorList>
            <person name="Proctor A.L."/>
            <person name="Phillips G.J."/>
            <person name="Wannemuehler M.J."/>
        </authorList>
    </citation>
    <scope>NUCLEOTIDE SEQUENCE</scope>
    <source>
        <strain evidence="4">ASF457</strain>
    </source>
</reference>
<reference evidence="4" key="1">
    <citation type="journal article" date="2014" name="Genome Announc.">
        <title>Draft genome sequences of the altered schaedler flora, a defined bacterial community from gnotobiotic mice.</title>
        <authorList>
            <person name="Wannemuehler M.J."/>
            <person name="Overstreet A.M."/>
            <person name="Ward D.V."/>
            <person name="Phillips G.J."/>
        </authorList>
    </citation>
    <scope>NUCLEOTIDE SEQUENCE</scope>
    <source>
        <strain evidence="4">ASF457</strain>
    </source>
</reference>
<proteinExistence type="inferred from homology"/>
<keyword evidence="2" id="KW-0540">Nuclease</keyword>
<keyword evidence="5" id="KW-1185">Reference proteome</keyword>
<evidence type="ECO:0000256" key="2">
    <source>
        <dbReference type="ARBA" id="ARBA00022722"/>
    </source>
</evidence>
<organism evidence="4 5">
    <name type="scientific">Mucispirillum schaedleri ASF457</name>
    <dbReference type="NCBI Taxonomy" id="1379858"/>
    <lineage>
        <taxon>Bacteria</taxon>
        <taxon>Pseudomonadati</taxon>
        <taxon>Deferribacterota</taxon>
        <taxon>Deferribacteres</taxon>
        <taxon>Deferribacterales</taxon>
        <taxon>Mucispirillaceae</taxon>
        <taxon>Mucispirillum</taxon>
    </lineage>
</organism>
<dbReference type="GO" id="GO:0004518">
    <property type="term" value="F:nuclease activity"/>
    <property type="evidence" value="ECO:0007669"/>
    <property type="project" value="UniProtKB-KW"/>
</dbReference>
<evidence type="ECO:0000256" key="1">
    <source>
        <dbReference type="ARBA" id="ARBA00006429"/>
    </source>
</evidence>
<evidence type="ECO:0000256" key="3">
    <source>
        <dbReference type="ARBA" id="ARBA00022801"/>
    </source>
</evidence>
<protein>
    <submittedName>
        <fullName evidence="4">Extracellular deoxyribonuclease</fullName>
        <ecNumber evidence="4">3.1.21.-</ecNumber>
    </submittedName>
</protein>
<comment type="similarity">
    <text evidence="1">Belongs to the EndA/NucM nuclease family.</text>
</comment>
<name>V2QD18_9BACT</name>
<keyword evidence="3 4" id="KW-0378">Hydrolase</keyword>
<gene>
    <name evidence="4" type="primary">dns</name>
    <name evidence="4" type="ORF">N508_000066</name>
</gene>
<dbReference type="InterPro" id="IPR044925">
    <property type="entry name" value="His-Me_finger_sf"/>
</dbReference>
<dbReference type="PANTHER" id="PTHR33607">
    <property type="entry name" value="ENDONUCLEASE-1"/>
    <property type="match status" value="1"/>
</dbReference>
<evidence type="ECO:0000313" key="4">
    <source>
        <dbReference type="EMBL" id="USF23013.1"/>
    </source>
</evidence>
<reference evidence="4" key="3">
    <citation type="submission" date="2022-06" db="EMBL/GenBank/DDBJ databases">
        <title>Resources to Facilitate Use of the Altered Schaedler Flora (ASF) Mouse Model to Study Microbiome Function.</title>
        <authorList>
            <person name="Proctor A."/>
            <person name="Parvinroo S."/>
            <person name="Richie T."/>
            <person name="Jia X."/>
            <person name="Lee S.T.M."/>
            <person name="Karp P.D."/>
            <person name="Paley S."/>
            <person name="Kostic A.D."/>
            <person name="Pierre J.F."/>
            <person name="Wannemuehler M.J."/>
            <person name="Phillips G.J."/>
        </authorList>
    </citation>
    <scope>NUCLEOTIDE SEQUENCE</scope>
    <source>
        <strain evidence="4">ASF457</strain>
    </source>
</reference>
<dbReference type="KEGG" id="msch:N508_000066"/>
<dbReference type="SUPFAM" id="SSF54060">
    <property type="entry name" value="His-Me finger endonucleases"/>
    <property type="match status" value="1"/>
</dbReference>
<dbReference type="EC" id="3.1.21.-" evidence="4"/>